<protein>
    <recommendedName>
        <fullName evidence="8">SPX domain-containing protein</fullName>
    </recommendedName>
</protein>
<reference evidence="9" key="1">
    <citation type="journal article" date="2021" name="Proc. Natl. Acad. Sci. U.S.A.">
        <title>Three genomes in the algal genus Volvox reveal the fate of a haploid sex-determining region after a transition to homothallism.</title>
        <authorList>
            <person name="Yamamoto K."/>
            <person name="Hamaji T."/>
            <person name="Kawai-Toyooka H."/>
            <person name="Matsuzaki R."/>
            <person name="Takahashi F."/>
            <person name="Nishimura Y."/>
            <person name="Kawachi M."/>
            <person name="Noguchi H."/>
            <person name="Minakuchi Y."/>
            <person name="Umen J.G."/>
            <person name="Toyoda A."/>
            <person name="Nozaki H."/>
        </authorList>
    </citation>
    <scope>NUCLEOTIDE SEQUENCE</scope>
    <source>
        <strain evidence="9">NIES-3780</strain>
    </source>
</reference>
<dbReference type="Pfam" id="PF02656">
    <property type="entry name" value="DUF202"/>
    <property type="match status" value="1"/>
</dbReference>
<proteinExistence type="predicted"/>
<organism evidence="9 10">
    <name type="scientific">Volvox africanus</name>
    <dbReference type="NCBI Taxonomy" id="51714"/>
    <lineage>
        <taxon>Eukaryota</taxon>
        <taxon>Viridiplantae</taxon>
        <taxon>Chlorophyta</taxon>
        <taxon>core chlorophytes</taxon>
        <taxon>Chlorophyceae</taxon>
        <taxon>CS clade</taxon>
        <taxon>Chlamydomonadales</taxon>
        <taxon>Volvocaceae</taxon>
        <taxon>Volvox</taxon>
    </lineage>
</organism>
<dbReference type="CDD" id="cd14447">
    <property type="entry name" value="SPX"/>
    <property type="match status" value="1"/>
</dbReference>
<feature type="compositionally biased region" description="Polar residues" evidence="6">
    <location>
        <begin position="451"/>
        <end position="461"/>
    </location>
</feature>
<feature type="transmembrane region" description="Helical" evidence="7">
    <location>
        <begin position="894"/>
        <end position="914"/>
    </location>
</feature>
<dbReference type="InterPro" id="IPR051572">
    <property type="entry name" value="VTC_Complex_Subunit"/>
</dbReference>
<feature type="transmembrane region" description="Helical" evidence="7">
    <location>
        <begin position="853"/>
        <end position="873"/>
    </location>
</feature>
<feature type="compositionally biased region" description="Low complexity" evidence="6">
    <location>
        <begin position="760"/>
        <end position="777"/>
    </location>
</feature>
<feature type="region of interest" description="Disordered" evidence="6">
    <location>
        <begin position="431"/>
        <end position="464"/>
    </location>
</feature>
<evidence type="ECO:0000256" key="7">
    <source>
        <dbReference type="SAM" id="Phobius"/>
    </source>
</evidence>
<evidence type="ECO:0000256" key="1">
    <source>
        <dbReference type="ARBA" id="ARBA00004128"/>
    </source>
</evidence>
<evidence type="ECO:0000256" key="5">
    <source>
        <dbReference type="ARBA" id="ARBA00023136"/>
    </source>
</evidence>
<feature type="compositionally biased region" description="Basic and acidic residues" evidence="6">
    <location>
        <begin position="731"/>
        <end position="743"/>
    </location>
</feature>
<feature type="domain" description="SPX" evidence="8">
    <location>
        <begin position="1"/>
        <end position="197"/>
    </location>
</feature>
<keyword evidence="4 7" id="KW-1133">Transmembrane helix</keyword>
<dbReference type="InterPro" id="IPR004331">
    <property type="entry name" value="SPX_dom"/>
</dbReference>
<evidence type="ECO:0000313" key="9">
    <source>
        <dbReference type="EMBL" id="GIL50671.1"/>
    </source>
</evidence>
<accession>A0A8J4AYY6</accession>
<evidence type="ECO:0000256" key="2">
    <source>
        <dbReference type="ARBA" id="ARBA00022554"/>
    </source>
</evidence>
<dbReference type="InterPro" id="IPR018966">
    <property type="entry name" value="VTC_domain"/>
</dbReference>
<feature type="region of interest" description="Disordered" evidence="6">
    <location>
        <begin position="664"/>
        <end position="792"/>
    </location>
</feature>
<feature type="compositionally biased region" description="Low complexity" evidence="6">
    <location>
        <begin position="720"/>
        <end position="730"/>
    </location>
</feature>
<dbReference type="AlphaFoldDB" id="A0A8J4AYY6"/>
<evidence type="ECO:0000256" key="6">
    <source>
        <dbReference type="SAM" id="MobiDB-lite"/>
    </source>
</evidence>
<dbReference type="GO" id="GO:0005774">
    <property type="term" value="C:vacuolar membrane"/>
    <property type="evidence" value="ECO:0007669"/>
    <property type="project" value="UniProtKB-SubCell"/>
</dbReference>
<dbReference type="PANTHER" id="PTHR46140:SF1">
    <property type="entry name" value="VACUOLAR TRANSPORTER CHAPERONE COMPLEX SUBUNIT 4-RELATED"/>
    <property type="match status" value="1"/>
</dbReference>
<evidence type="ECO:0000256" key="4">
    <source>
        <dbReference type="ARBA" id="ARBA00022989"/>
    </source>
</evidence>
<dbReference type="Pfam" id="PF09359">
    <property type="entry name" value="VTC"/>
    <property type="match status" value="1"/>
</dbReference>
<dbReference type="GO" id="GO:0006799">
    <property type="term" value="P:polyphosphate biosynthetic process"/>
    <property type="evidence" value="ECO:0007669"/>
    <property type="project" value="UniProtKB-ARBA"/>
</dbReference>
<dbReference type="InterPro" id="IPR042267">
    <property type="entry name" value="VTC_sf"/>
</dbReference>
<gene>
    <name evidence="9" type="ORF">Vafri_6796</name>
</gene>
<keyword evidence="5 7" id="KW-0472">Membrane</keyword>
<evidence type="ECO:0000259" key="8">
    <source>
        <dbReference type="PROSITE" id="PS51382"/>
    </source>
</evidence>
<keyword evidence="3 7" id="KW-0812">Transmembrane</keyword>
<keyword evidence="2" id="KW-0926">Vacuole</keyword>
<feature type="transmembrane region" description="Helical" evidence="7">
    <location>
        <begin position="934"/>
        <end position="953"/>
    </location>
</feature>
<feature type="compositionally biased region" description="Low complexity" evidence="6">
    <location>
        <begin position="101"/>
        <end position="111"/>
    </location>
</feature>
<comment type="subcellular location">
    <subcellularLocation>
        <location evidence="1">Vacuole membrane</location>
        <topology evidence="1">Multi-pass membrane protein</topology>
    </subcellularLocation>
</comment>
<dbReference type="InterPro" id="IPR003807">
    <property type="entry name" value="DUF202"/>
</dbReference>
<dbReference type="PANTHER" id="PTHR46140">
    <property type="entry name" value="VACUOLAR TRANSPORTER CHAPERONE 1-RELATED"/>
    <property type="match status" value="1"/>
</dbReference>
<feature type="region of interest" description="Disordered" evidence="6">
    <location>
        <begin position="97"/>
        <end position="140"/>
    </location>
</feature>
<sequence>MKFKRYLAAHQEDIWKSNYIRYGELKKLLNQILEAGAPVYVPTALSLTVGKKPEDVHRTPQEEFFRLLEADVQRISEFTTRIASELRSQLREVLVGLTSGQQQQPQQQQPQSYGEVSAGAADQGPGPEEGGGGRPPVLLSDLSDPVTREHWLAAARRLGEGYLRLEKYVNLNYTGLQKILKKHDKLIPSAPCWKFYKVHINGQPWVRGDHHDIQVSLSRIFSQLHSAAVAAGGGGGGGDSGPSTSGAALMGSSHHKDYNNNTYWVRLEDVALVKHVLMQHMAVQPPPGNSAATTAAVNSGGGGAAAMWAECDAASQDMVNCMFLDNASLELYHNLLYGRPYSTTLQLRWYGSRVPETIDVIRQVHREGWRPEDCTEDSFPIQETRVADFLNGRWTWADARKLMMPEEYDNRHKHTHRHKDNIQTNNQHNHNEQQSAMGHGRAPGGGIDRASNGNGVGQTHGSAADDPVRLAKEYQLFKTFTEVARLVESKGLQPIVQVHFRSTTFREPCNDRGLRAMLEEDVQMLLEYAYDTTTRLSYGLWRQEHPADAIEFPYAVFKIQRLDVDGEVPLWLQKLLQSGLLKPINDFSKFLHACAGLLPDMVRAVPQWVDDEAVQKSLYANVMANDELQALLLAGHNVVAELEEGVLEQTAAAVNSVIRTASLPASQPRKGAPKPAAPPAAAPTTAPQGHPRPKQERTSSSSFSMLLPWKKHKNSDMKARTGAAAGGSSSSRDDGGGVDDMKARTGAAAGGSGSSRDDGAGVAAAAVESSEDSPVASAHEEEGEEAAGESSPIIPLLHSLQRSVSARLGGAAAAVQAGWQAKLLQRQALQGRAYQPQLIFLDPSQFLRNERIFLLWMRTAITVGGIATGMLGFAASAHTDPYERPTIHISETTAFILLAMAIAMAGYGLGAFVWRSTRFYEMHPGRFDDTTGALSMTVVVTFALFTLLICNMADLMEVLGDDEGQGLGRRRPGRTGGLAAAEARAGLLGWQQGVGMLGRGGGAAWGRA</sequence>
<dbReference type="Proteomes" id="UP000747399">
    <property type="component" value="Unassembled WGS sequence"/>
</dbReference>
<dbReference type="PROSITE" id="PS51382">
    <property type="entry name" value="SPX"/>
    <property type="match status" value="1"/>
</dbReference>
<dbReference type="Gene3D" id="3.20.100.30">
    <property type="entry name" value="VTC, catalytic tunnel domain"/>
    <property type="match status" value="1"/>
</dbReference>
<name>A0A8J4AYY6_9CHLO</name>
<keyword evidence="10" id="KW-1185">Reference proteome</keyword>
<evidence type="ECO:0000256" key="3">
    <source>
        <dbReference type="ARBA" id="ARBA00022692"/>
    </source>
</evidence>
<evidence type="ECO:0000313" key="10">
    <source>
        <dbReference type="Proteomes" id="UP000747399"/>
    </source>
</evidence>
<comment type="caution">
    <text evidence="9">The sequence shown here is derived from an EMBL/GenBank/DDBJ whole genome shotgun (WGS) entry which is preliminary data.</text>
</comment>
<dbReference type="EMBL" id="BNCO01000009">
    <property type="protein sequence ID" value="GIL50671.1"/>
    <property type="molecule type" value="Genomic_DNA"/>
</dbReference>